<dbReference type="InterPro" id="IPR013097">
    <property type="entry name" value="Dabb"/>
</dbReference>
<organism evidence="3 4">
    <name type="scientific">Neotabrizicola shimadae</name>
    <dbReference type="NCBI Taxonomy" id="2807096"/>
    <lineage>
        <taxon>Bacteria</taxon>
        <taxon>Pseudomonadati</taxon>
        <taxon>Pseudomonadota</taxon>
        <taxon>Alphaproteobacteria</taxon>
        <taxon>Rhodobacterales</taxon>
        <taxon>Paracoccaceae</taxon>
        <taxon>Neotabrizicola</taxon>
    </lineage>
</organism>
<evidence type="ECO:0000256" key="1">
    <source>
        <dbReference type="ARBA" id="ARBA00011738"/>
    </source>
</evidence>
<gene>
    <name evidence="3" type="ORF">JO391_02890</name>
</gene>
<evidence type="ECO:0000313" key="4">
    <source>
        <dbReference type="Proteomes" id="UP000826300"/>
    </source>
</evidence>
<keyword evidence="4" id="KW-1185">Reference proteome</keyword>
<dbReference type="InterPro" id="IPR044662">
    <property type="entry name" value="HS1/DABB1-like"/>
</dbReference>
<accession>A0A8G0ZUR5</accession>
<feature type="domain" description="Stress-response A/B barrel" evidence="2">
    <location>
        <begin position="2"/>
        <end position="100"/>
    </location>
</feature>
<name>A0A8G0ZUR5_9RHOB</name>
<dbReference type="SUPFAM" id="SSF54909">
    <property type="entry name" value="Dimeric alpha+beta barrel"/>
    <property type="match status" value="1"/>
</dbReference>
<dbReference type="SMART" id="SM00886">
    <property type="entry name" value="Dabb"/>
    <property type="match status" value="1"/>
</dbReference>
<proteinExistence type="predicted"/>
<reference evidence="3" key="1">
    <citation type="submission" date="2021-02" db="EMBL/GenBank/DDBJ databases">
        <title>Rhodobacter shimadae sp. nov., an aerobic anoxygenic phototrophic bacterium isolated from a hot spring.</title>
        <authorList>
            <person name="Muramatsu S."/>
            <person name="Haruta S."/>
            <person name="Hirose S."/>
            <person name="Hanada S."/>
        </authorList>
    </citation>
    <scope>NUCLEOTIDE SEQUENCE</scope>
    <source>
        <strain evidence="3">N10</strain>
    </source>
</reference>
<dbReference type="Gene3D" id="3.30.70.100">
    <property type="match status" value="1"/>
</dbReference>
<dbReference type="PANTHER" id="PTHR33178:SF10">
    <property type="entry name" value="STRESS-RESPONSE A_B BARREL DOMAIN-CONTAINING PROTEIN"/>
    <property type="match status" value="1"/>
</dbReference>
<dbReference type="EMBL" id="CP069370">
    <property type="protein sequence ID" value="QYZ70488.1"/>
    <property type="molecule type" value="Genomic_DNA"/>
</dbReference>
<dbReference type="Proteomes" id="UP000826300">
    <property type="component" value="Chromosome"/>
</dbReference>
<dbReference type="RefSeq" id="WP_220662706.1">
    <property type="nucleotide sequence ID" value="NZ_CP069370.1"/>
</dbReference>
<dbReference type="PROSITE" id="PS51502">
    <property type="entry name" value="S_R_A_B_BARREL"/>
    <property type="match status" value="1"/>
</dbReference>
<evidence type="ECO:0000313" key="3">
    <source>
        <dbReference type="EMBL" id="QYZ70488.1"/>
    </source>
</evidence>
<dbReference type="Pfam" id="PF07876">
    <property type="entry name" value="Dabb"/>
    <property type="match status" value="1"/>
</dbReference>
<sequence>MIRHIVLVRFRPDVSPEAIAAIFADLHAIEGKVPGLLSIASGRSESPEKIERGYLHGFTVDFADWAALEAYQVHPDHRRVGAALVAHAEGGLDGILVFDLPIA</sequence>
<dbReference type="KEGG" id="nsm:JO391_02890"/>
<dbReference type="AlphaFoldDB" id="A0A8G0ZUR5"/>
<dbReference type="InterPro" id="IPR011008">
    <property type="entry name" value="Dimeric_a/b-barrel"/>
</dbReference>
<protein>
    <submittedName>
        <fullName evidence="3">Dabb family protein</fullName>
    </submittedName>
</protein>
<comment type="subunit">
    <text evidence="1">Homodimer.</text>
</comment>
<evidence type="ECO:0000259" key="2">
    <source>
        <dbReference type="PROSITE" id="PS51502"/>
    </source>
</evidence>
<dbReference type="PANTHER" id="PTHR33178">
    <property type="match status" value="1"/>
</dbReference>